<accession>W3WPH9</accession>
<keyword evidence="5" id="KW-1185">Reference proteome</keyword>
<dbReference type="Proteomes" id="UP000030651">
    <property type="component" value="Unassembled WGS sequence"/>
</dbReference>
<feature type="domain" description="Non-reducing end beta-L-arabinofuranosidase-like GH127 middle" evidence="2">
    <location>
        <begin position="446"/>
        <end position="504"/>
    </location>
</feature>
<reference evidence="5" key="1">
    <citation type="journal article" date="2015" name="BMC Genomics">
        <title>Genomic and transcriptomic analysis of the endophytic fungus Pestalotiopsis fici reveals its lifestyle and high potential for synthesis of natural products.</title>
        <authorList>
            <person name="Wang X."/>
            <person name="Zhang X."/>
            <person name="Liu L."/>
            <person name="Xiang M."/>
            <person name="Wang W."/>
            <person name="Sun X."/>
            <person name="Che Y."/>
            <person name="Guo L."/>
            <person name="Liu G."/>
            <person name="Guo L."/>
            <person name="Wang C."/>
            <person name="Yin W.B."/>
            <person name="Stadler M."/>
            <person name="Zhang X."/>
            <person name="Liu X."/>
        </authorList>
    </citation>
    <scope>NUCLEOTIDE SEQUENCE [LARGE SCALE GENOMIC DNA]</scope>
    <source>
        <strain evidence="5">W106-1 / CGMCC3.15140</strain>
    </source>
</reference>
<organism evidence="4 5">
    <name type="scientific">Pestalotiopsis fici (strain W106-1 / CGMCC3.15140)</name>
    <dbReference type="NCBI Taxonomy" id="1229662"/>
    <lineage>
        <taxon>Eukaryota</taxon>
        <taxon>Fungi</taxon>
        <taxon>Dikarya</taxon>
        <taxon>Ascomycota</taxon>
        <taxon>Pezizomycotina</taxon>
        <taxon>Sordariomycetes</taxon>
        <taxon>Xylariomycetidae</taxon>
        <taxon>Amphisphaeriales</taxon>
        <taxon>Sporocadaceae</taxon>
        <taxon>Pestalotiopsis</taxon>
    </lineage>
</organism>
<name>W3WPH9_PESFW</name>
<sequence>MSYPQTNFDKTTFHGPSILKSRQAVVGLVTAKAQLKQLRETGRYDCFKLQWHPIYDDQSQWPASKSLFWDSDVGKWIEGVCYLLATEYDAELDAAVRELVDMIRSAQQDDGYLNVYFTVVEPDKRWSNIRDQHELYNAGHLIEAALAHRRYYKNDLLIEPIEKYVRLIRSVFGPGEHQKHAYPGHPEIELALLRLYSATGNQDAYDLAQYFIEERGNPTGQDGMLYYDWEEKQRGDNKYKRPDAYPVTRSHWYNQAHAPILKQESVEGHSVRAMYLLTAVADLVYHDVGGKSYAQSTQYLAALDRLWNNMVDKKMYVTGGIGAMHQWEGFGIDYFLPQSTDEGGCYSETCASIGVMMLAERLLHLDLHSRYSDIMELQLYNAVMTAMNLEGTAFTYVNQLGSSEKDKSARETWFECSCCPPNLMRLYGSLGGYLWDHGASSEGAFINVHLYTTAQVKFDVGGQKVQLAQKSNWPWEGKIEFELDSNAKVDIRLRLPAWSEGAYILEPPLSDAKVDNGYLLLPSSYTSHSKQFSLDIQGFEPRHISPHPYTNQNTLTLARGPIIYCVEDADNEWESDHFRNTVISADSPVAEFEREIAGERYIELRSSGWTRDLDSWKGKQSGSEPGAKNSSGVLGDEKELVFVPYYLRANRGGKGHMRVGLLKQ</sequence>
<dbReference type="AlphaFoldDB" id="W3WPH9"/>
<feature type="domain" description="Non-reducing end beta-L-arabinofuranosidase-like GH127 C-terminal" evidence="3">
    <location>
        <begin position="550"/>
        <end position="659"/>
    </location>
</feature>
<protein>
    <recommendedName>
        <fullName evidence="6">Non-reducing end beta-L-arabinofuranosidase</fullName>
    </recommendedName>
</protein>
<dbReference type="InParanoid" id="W3WPH9"/>
<gene>
    <name evidence="4" type="ORF">PFICI_12744</name>
</gene>
<dbReference type="Pfam" id="PF20736">
    <property type="entry name" value="Glyco_hydro127M"/>
    <property type="match status" value="1"/>
</dbReference>
<evidence type="ECO:0000259" key="2">
    <source>
        <dbReference type="Pfam" id="PF20736"/>
    </source>
</evidence>
<dbReference type="InterPro" id="IPR008928">
    <property type="entry name" value="6-hairpin_glycosidase_sf"/>
</dbReference>
<dbReference type="InterPro" id="IPR049174">
    <property type="entry name" value="Beta-AFase-like"/>
</dbReference>
<dbReference type="InterPro" id="IPR012878">
    <property type="entry name" value="Beta-AFase-like_GH127_cat"/>
</dbReference>
<dbReference type="STRING" id="1229662.W3WPH9"/>
<evidence type="ECO:0000313" key="4">
    <source>
        <dbReference type="EMBL" id="ETS75800.1"/>
    </source>
</evidence>
<evidence type="ECO:0008006" key="6">
    <source>
        <dbReference type="Google" id="ProtNLM"/>
    </source>
</evidence>
<evidence type="ECO:0000259" key="3">
    <source>
        <dbReference type="Pfam" id="PF20737"/>
    </source>
</evidence>
<dbReference type="SUPFAM" id="SSF48208">
    <property type="entry name" value="Six-hairpin glycosidases"/>
    <property type="match status" value="1"/>
</dbReference>
<dbReference type="OMA" id="QMFWDSD"/>
<dbReference type="HOGENOM" id="CLU_013148_3_0_1"/>
<dbReference type="PANTHER" id="PTHR43465:SF2">
    <property type="entry name" value="DUF1680 DOMAIN PROTEIN (AFU_ORTHOLOGUE AFUA_1G08910)"/>
    <property type="match status" value="1"/>
</dbReference>
<dbReference type="EMBL" id="KI912118">
    <property type="protein sequence ID" value="ETS75800.1"/>
    <property type="molecule type" value="Genomic_DNA"/>
</dbReference>
<feature type="domain" description="Non-reducing end beta-L-arabinofuranosidase-like GH127 catalytic" evidence="1">
    <location>
        <begin position="22"/>
        <end position="430"/>
    </location>
</feature>
<dbReference type="GeneID" id="19277757"/>
<dbReference type="OrthoDB" id="654211at2759"/>
<dbReference type="InterPro" id="IPR049046">
    <property type="entry name" value="Beta-AFase-like_GH127_middle"/>
</dbReference>
<dbReference type="InterPro" id="IPR049049">
    <property type="entry name" value="Beta-AFase-like_GH127_C"/>
</dbReference>
<dbReference type="PANTHER" id="PTHR43465">
    <property type="entry name" value="DUF1680 DOMAIN PROTEIN (AFU_ORTHOLOGUE AFUA_1G08910)"/>
    <property type="match status" value="1"/>
</dbReference>
<proteinExistence type="predicted"/>
<dbReference type="eggNOG" id="ENOG502QYM6">
    <property type="taxonomic scope" value="Eukaryota"/>
</dbReference>
<dbReference type="KEGG" id="pfy:PFICI_12744"/>
<dbReference type="RefSeq" id="XP_007839516.1">
    <property type="nucleotide sequence ID" value="XM_007841325.1"/>
</dbReference>
<evidence type="ECO:0000313" key="5">
    <source>
        <dbReference type="Proteomes" id="UP000030651"/>
    </source>
</evidence>
<dbReference type="GO" id="GO:0005975">
    <property type="term" value="P:carbohydrate metabolic process"/>
    <property type="evidence" value="ECO:0007669"/>
    <property type="project" value="InterPro"/>
</dbReference>
<dbReference type="Pfam" id="PF20737">
    <property type="entry name" value="Glyco_hydro127C"/>
    <property type="match status" value="1"/>
</dbReference>
<evidence type="ECO:0000259" key="1">
    <source>
        <dbReference type="Pfam" id="PF07944"/>
    </source>
</evidence>
<dbReference type="Pfam" id="PF07944">
    <property type="entry name" value="Beta-AFase-like_GH127_cat"/>
    <property type="match status" value="1"/>
</dbReference>